<dbReference type="CDD" id="cd00086">
    <property type="entry name" value="homeodomain"/>
    <property type="match status" value="1"/>
</dbReference>
<reference evidence="5 6" key="1">
    <citation type="submission" date="2024-01" db="EMBL/GenBank/DDBJ databases">
        <title>Comparative genomics of Cryptococcus and Kwoniella reveals pathogenesis evolution and contrasting modes of karyotype evolution via chromosome fusion or intercentromeric recombination.</title>
        <authorList>
            <person name="Coelho M.A."/>
            <person name="David-Palma M."/>
            <person name="Shea T."/>
            <person name="Bowers K."/>
            <person name="McGinley-Smith S."/>
            <person name="Mohammad A.W."/>
            <person name="Gnirke A."/>
            <person name="Yurkov A.M."/>
            <person name="Nowrousian M."/>
            <person name="Sun S."/>
            <person name="Cuomo C.A."/>
            <person name="Heitman J."/>
        </authorList>
    </citation>
    <scope>NUCLEOTIDE SEQUENCE [LARGE SCALE GENOMIC DNA]</scope>
    <source>
        <strain evidence="5 6">CBS 6074</strain>
    </source>
</reference>
<evidence type="ECO:0000259" key="4">
    <source>
        <dbReference type="PROSITE" id="PS50071"/>
    </source>
</evidence>
<dbReference type="GeneID" id="91092730"/>
<dbReference type="SMART" id="SM00389">
    <property type="entry name" value="HOX"/>
    <property type="match status" value="1"/>
</dbReference>
<feature type="domain" description="Homeobox" evidence="4">
    <location>
        <begin position="207"/>
        <end position="255"/>
    </location>
</feature>
<feature type="compositionally biased region" description="Acidic residues" evidence="3">
    <location>
        <begin position="50"/>
        <end position="62"/>
    </location>
</feature>
<feature type="region of interest" description="Disordered" evidence="3">
    <location>
        <begin position="105"/>
        <end position="202"/>
    </location>
</feature>
<name>A0AAX4JP59_9TREE</name>
<dbReference type="PROSITE" id="PS50071">
    <property type="entry name" value="HOMEOBOX_2"/>
    <property type="match status" value="1"/>
</dbReference>
<feature type="compositionally biased region" description="Basic and acidic residues" evidence="3">
    <location>
        <begin position="71"/>
        <end position="80"/>
    </location>
</feature>
<accession>A0AAX4JP59</accession>
<evidence type="ECO:0000256" key="3">
    <source>
        <dbReference type="SAM" id="MobiDB-lite"/>
    </source>
</evidence>
<dbReference type="Gene3D" id="1.10.10.60">
    <property type="entry name" value="Homeodomain-like"/>
    <property type="match status" value="1"/>
</dbReference>
<feature type="compositionally biased region" description="Basic and acidic residues" evidence="3">
    <location>
        <begin position="439"/>
        <end position="454"/>
    </location>
</feature>
<feature type="region of interest" description="Disordered" evidence="3">
    <location>
        <begin position="341"/>
        <end position="365"/>
    </location>
</feature>
<feature type="region of interest" description="Disordered" evidence="3">
    <location>
        <begin position="625"/>
        <end position="684"/>
    </location>
</feature>
<evidence type="ECO:0000256" key="1">
    <source>
        <dbReference type="PROSITE-ProRule" id="PRU00108"/>
    </source>
</evidence>
<dbReference type="GO" id="GO:0003677">
    <property type="term" value="F:DNA binding"/>
    <property type="evidence" value="ECO:0007669"/>
    <property type="project" value="UniProtKB-UniRule"/>
</dbReference>
<protein>
    <recommendedName>
        <fullName evidence="4">Homeobox domain-containing protein</fullName>
    </recommendedName>
</protein>
<organism evidence="5 6">
    <name type="scientific">Kwoniella dendrophila CBS 6074</name>
    <dbReference type="NCBI Taxonomy" id="1295534"/>
    <lineage>
        <taxon>Eukaryota</taxon>
        <taxon>Fungi</taxon>
        <taxon>Dikarya</taxon>
        <taxon>Basidiomycota</taxon>
        <taxon>Agaricomycotina</taxon>
        <taxon>Tremellomycetes</taxon>
        <taxon>Tremellales</taxon>
        <taxon>Cryptococcaceae</taxon>
        <taxon>Kwoniella</taxon>
    </lineage>
</organism>
<feature type="compositionally biased region" description="Low complexity" evidence="3">
    <location>
        <begin position="462"/>
        <end position="478"/>
    </location>
</feature>
<evidence type="ECO:0000313" key="5">
    <source>
        <dbReference type="EMBL" id="WWC87172.1"/>
    </source>
</evidence>
<keyword evidence="6" id="KW-1185">Reference proteome</keyword>
<feature type="region of interest" description="Disordered" evidence="3">
    <location>
        <begin position="1"/>
        <end position="91"/>
    </location>
</feature>
<feature type="compositionally biased region" description="Low complexity" evidence="3">
    <location>
        <begin position="156"/>
        <end position="186"/>
    </location>
</feature>
<feature type="compositionally biased region" description="Polar residues" evidence="3">
    <location>
        <begin position="349"/>
        <end position="361"/>
    </location>
</feature>
<dbReference type="EMBL" id="CP144099">
    <property type="protein sequence ID" value="WWC87172.1"/>
    <property type="molecule type" value="Genomic_DNA"/>
</dbReference>
<sequence>MDNESKHVHISSPKGPEDASNIADEYPSPERTPATLSENVSEQQIITEESVQEQEQEQEQEQVQDQSQPPQHDHHAHQQEETDMQTELANQVAAQAIEAAVAAEVRANASTSNSVTQNVEEGNTNNNQDTDIDMSAEHTQQDHMQSTHHHPHQQHNPRQPTFPRSRSSLSYLPSATSSNAQNAHSSSQHHIRPSNSSKPVVKMDPNQQIVVLREAYAKNPNPSKKELESLAEKTGRPWNKIREYFRQRRNKLRGLEDLESMQEPGRASGWLQVAYRQAPATSSITQLSLYNSYKHRFDPYSITTPLLGGQELIQLACATFPGCEMAKDEQEYVLKGLKEKEKEKENDNESGNNTANSQSEQGDWEKGMEGLVEPLRAGSWLLSSFQHQNDPNAPSTLTQTDLYTSYAARFSSLLTNAGQAESNDNADQEQDQQNAVERPTQEEQDHEADMRAFEDAGLNSANDGNDQNEDQGQNQEEQQNNIDVNEQHQSLASSLALLPDPPASNSIHTDQIPTPLSSTPTPSPAPQPAGTGPAQAGQTQQQRKKENRLLNPFELINLTRMTFPKCEPIIDSSGKFVIKGLERRLGHEPGSKEREREMFNFALYNESKPGEAFVGLMKRKLGLLLPDPSSSLSNPSNPTNNTTKEEEEEEEVDGNERESKKLKVNNYNTNDDKLVNKGSEKELDDEDKELIQGLKRFRGSKLGEEVRDVCISQ</sequence>
<gene>
    <name evidence="5" type="ORF">L201_002058</name>
</gene>
<feature type="compositionally biased region" description="Low complexity" evidence="3">
    <location>
        <begin position="528"/>
        <end position="541"/>
    </location>
</feature>
<feature type="compositionally biased region" description="Basic residues" evidence="3">
    <location>
        <begin position="146"/>
        <end position="155"/>
    </location>
</feature>
<keyword evidence="1 2" id="KW-0238">DNA-binding</keyword>
<keyword evidence="1 2" id="KW-0539">Nucleus</keyword>
<proteinExistence type="predicted"/>
<evidence type="ECO:0000313" key="6">
    <source>
        <dbReference type="Proteomes" id="UP001355207"/>
    </source>
</evidence>
<dbReference type="GO" id="GO:0005634">
    <property type="term" value="C:nucleus"/>
    <property type="evidence" value="ECO:0007669"/>
    <property type="project" value="UniProtKB-SubCell"/>
</dbReference>
<feature type="compositionally biased region" description="Basic and acidic residues" evidence="3">
    <location>
        <begin position="670"/>
        <end position="681"/>
    </location>
</feature>
<comment type="subcellular location">
    <subcellularLocation>
        <location evidence="1 2">Nucleus</location>
    </subcellularLocation>
</comment>
<evidence type="ECO:0000256" key="2">
    <source>
        <dbReference type="RuleBase" id="RU000682"/>
    </source>
</evidence>
<dbReference type="AlphaFoldDB" id="A0AAX4JP59"/>
<feature type="compositionally biased region" description="Low complexity" evidence="3">
    <location>
        <begin position="625"/>
        <end position="642"/>
    </location>
</feature>
<feature type="compositionally biased region" description="Polar residues" evidence="3">
    <location>
        <begin position="110"/>
        <end position="129"/>
    </location>
</feature>
<dbReference type="Proteomes" id="UP001355207">
    <property type="component" value="Chromosome 2"/>
</dbReference>
<dbReference type="InterPro" id="IPR001356">
    <property type="entry name" value="HD"/>
</dbReference>
<dbReference type="SUPFAM" id="SSF46689">
    <property type="entry name" value="Homeodomain-like"/>
    <property type="match status" value="1"/>
</dbReference>
<dbReference type="RefSeq" id="XP_066073935.1">
    <property type="nucleotide sequence ID" value="XM_066217838.1"/>
</dbReference>
<keyword evidence="1 2" id="KW-0371">Homeobox</keyword>
<feature type="region of interest" description="Disordered" evidence="3">
    <location>
        <begin position="418"/>
        <end position="478"/>
    </location>
</feature>
<feature type="DNA-binding region" description="Homeobox" evidence="1">
    <location>
        <begin position="209"/>
        <end position="256"/>
    </location>
</feature>
<dbReference type="InterPro" id="IPR009057">
    <property type="entry name" value="Homeodomain-like_sf"/>
</dbReference>
<dbReference type="Pfam" id="PF00046">
    <property type="entry name" value="Homeodomain"/>
    <property type="match status" value="1"/>
</dbReference>
<feature type="region of interest" description="Disordered" evidence="3">
    <location>
        <begin position="496"/>
        <end position="544"/>
    </location>
</feature>